<evidence type="ECO:0000256" key="3">
    <source>
        <dbReference type="ARBA" id="ARBA00023133"/>
    </source>
</evidence>
<dbReference type="SUPFAM" id="SSF53800">
    <property type="entry name" value="Chelatase"/>
    <property type="match status" value="1"/>
</dbReference>
<dbReference type="GO" id="GO:0046872">
    <property type="term" value="F:metal ion binding"/>
    <property type="evidence" value="ECO:0007669"/>
    <property type="project" value="UniProtKB-KW"/>
</dbReference>
<gene>
    <name evidence="7" type="primary">hemH</name>
    <name evidence="9" type="ORF">C7457_0843</name>
</gene>
<accession>A0A420W9J0</accession>
<comment type="catalytic activity">
    <reaction evidence="6">
        <text>Fe-coproporphyrin III + 2 H(+) = coproporphyrin III + Fe(2+)</text>
        <dbReference type="Rhea" id="RHEA:49572"/>
        <dbReference type="ChEBI" id="CHEBI:15378"/>
        <dbReference type="ChEBI" id="CHEBI:29033"/>
        <dbReference type="ChEBI" id="CHEBI:68438"/>
        <dbReference type="ChEBI" id="CHEBI:131725"/>
        <dbReference type="EC" id="4.99.1.9"/>
    </reaction>
    <physiologicalReaction direction="right-to-left" evidence="6">
        <dbReference type="Rhea" id="RHEA:49574"/>
    </physiologicalReaction>
</comment>
<keyword evidence="7" id="KW-0479">Metal-binding</keyword>
<dbReference type="PANTHER" id="PTHR11108:SF1">
    <property type="entry name" value="FERROCHELATASE, MITOCHONDRIAL"/>
    <property type="match status" value="1"/>
</dbReference>
<dbReference type="CDD" id="cd00419">
    <property type="entry name" value="Ferrochelatase_C"/>
    <property type="match status" value="1"/>
</dbReference>
<evidence type="ECO:0000256" key="5">
    <source>
        <dbReference type="ARBA" id="ARBA00023244"/>
    </source>
</evidence>
<evidence type="ECO:0000313" key="9">
    <source>
        <dbReference type="EMBL" id="RKQ63954.1"/>
    </source>
</evidence>
<comment type="catalytic activity">
    <reaction evidence="7 8">
        <text>heme b + 2 H(+) = protoporphyrin IX + Fe(2+)</text>
        <dbReference type="Rhea" id="RHEA:22584"/>
        <dbReference type="ChEBI" id="CHEBI:15378"/>
        <dbReference type="ChEBI" id="CHEBI:29033"/>
        <dbReference type="ChEBI" id="CHEBI:57306"/>
        <dbReference type="ChEBI" id="CHEBI:60344"/>
        <dbReference type="EC" id="4.98.1.1"/>
    </reaction>
</comment>
<name>A0A420W9J0_9BACT</name>
<dbReference type="HAMAP" id="MF_00323">
    <property type="entry name" value="Ferrochelatase"/>
    <property type="match status" value="1"/>
</dbReference>
<evidence type="ECO:0000256" key="7">
    <source>
        <dbReference type="HAMAP-Rule" id="MF_00323"/>
    </source>
</evidence>
<organism evidence="9 10">
    <name type="scientific">Thermovibrio guaymasensis</name>
    <dbReference type="NCBI Taxonomy" id="240167"/>
    <lineage>
        <taxon>Bacteria</taxon>
        <taxon>Pseudomonadati</taxon>
        <taxon>Aquificota</taxon>
        <taxon>Aquificia</taxon>
        <taxon>Desulfurobacteriales</taxon>
        <taxon>Desulfurobacteriaceae</taxon>
        <taxon>Thermovibrio</taxon>
    </lineage>
</organism>
<dbReference type="GO" id="GO:0006783">
    <property type="term" value="P:heme biosynthetic process"/>
    <property type="evidence" value="ECO:0007669"/>
    <property type="project" value="UniProtKB-UniRule"/>
</dbReference>
<keyword evidence="10" id="KW-1185">Reference proteome</keyword>
<dbReference type="PROSITE" id="PS00534">
    <property type="entry name" value="FERROCHELATASE"/>
    <property type="match status" value="1"/>
</dbReference>
<comment type="similarity">
    <text evidence="1 7 8">Belongs to the ferrochelatase family.</text>
</comment>
<evidence type="ECO:0000256" key="6">
    <source>
        <dbReference type="ARBA" id="ARBA00024536"/>
    </source>
</evidence>
<feature type="binding site" evidence="7">
    <location>
        <position position="265"/>
    </location>
    <ligand>
        <name>Fe(2+)</name>
        <dbReference type="ChEBI" id="CHEBI:29033"/>
    </ligand>
</feature>
<keyword evidence="2 7" id="KW-0408">Iron</keyword>
<evidence type="ECO:0000256" key="8">
    <source>
        <dbReference type="RuleBase" id="RU000607"/>
    </source>
</evidence>
<comment type="pathway">
    <text evidence="7 8">Porphyrin-containing compound metabolism; protoheme biosynthesis; protoheme from protoporphyrin-IX: step 1/1.</text>
</comment>
<comment type="subcellular location">
    <subcellularLocation>
        <location evidence="7 8">Cytoplasm</location>
    </subcellularLocation>
</comment>
<dbReference type="Gene3D" id="3.40.50.1400">
    <property type="match status" value="2"/>
</dbReference>
<dbReference type="Proteomes" id="UP000280881">
    <property type="component" value="Unassembled WGS sequence"/>
</dbReference>
<dbReference type="GO" id="GO:0005737">
    <property type="term" value="C:cytoplasm"/>
    <property type="evidence" value="ECO:0007669"/>
    <property type="project" value="UniProtKB-SubCell"/>
</dbReference>
<keyword evidence="5 7" id="KW-0627">Porphyrin biosynthesis</keyword>
<reference evidence="9 10" key="1">
    <citation type="submission" date="2018-10" db="EMBL/GenBank/DDBJ databases">
        <title>Genomic Encyclopedia of Type Strains, Phase IV (KMG-IV): sequencing the most valuable type-strain genomes for metagenomic binning, comparative biology and taxonomic classification.</title>
        <authorList>
            <person name="Goeker M."/>
        </authorList>
    </citation>
    <scope>NUCLEOTIDE SEQUENCE [LARGE SCALE GENOMIC DNA]</scope>
    <source>
        <strain evidence="9 10">DSM 15521</strain>
    </source>
</reference>
<keyword evidence="7 8" id="KW-0963">Cytoplasm</keyword>
<evidence type="ECO:0000256" key="4">
    <source>
        <dbReference type="ARBA" id="ARBA00023239"/>
    </source>
</evidence>
<evidence type="ECO:0000256" key="2">
    <source>
        <dbReference type="ARBA" id="ARBA00023004"/>
    </source>
</evidence>
<dbReference type="GO" id="GO:0004325">
    <property type="term" value="F:ferrochelatase activity"/>
    <property type="evidence" value="ECO:0007669"/>
    <property type="project" value="UniProtKB-UniRule"/>
</dbReference>
<dbReference type="NCBIfam" id="TIGR00109">
    <property type="entry name" value="hemH"/>
    <property type="match status" value="1"/>
</dbReference>
<dbReference type="Pfam" id="PF00762">
    <property type="entry name" value="Ferrochelatase"/>
    <property type="match status" value="1"/>
</dbReference>
<dbReference type="InterPro" id="IPR001015">
    <property type="entry name" value="Ferrochelatase"/>
</dbReference>
<dbReference type="EC" id="4.98.1.1" evidence="7 8"/>
<sequence length="312" mass="35877">MKEAVLISYMGAPSTTEEIKPFLYRLFSDRDLINFGVPSFLQKPLAYLISTFRTPKVKPQYEAIGGGSPLVKYSLEQGELLEREIGIPVFVGMLYSEPLISKVAKEILKGSFKKVYHITLYPQYSIATAGACLRDGRKYLEGKVELKEVRSWAKNPNYVEWIRRAIKRELSGLNPKETVILFSAHSLPKYIVEERGDRYPQEVRATVEAVMDGFKEFPYRISYQSKVGPIEWLEPSTEEELRRVKVEGFKNVVVFPVSFVSEHIETLYELDVEYGELAKELSLNYKRVKLDHRDPLLIGALKEEVEKLRGQK</sequence>
<proteinExistence type="inferred from homology"/>
<dbReference type="UniPathway" id="UPA00252">
    <property type="reaction ID" value="UER00325"/>
</dbReference>
<dbReference type="EMBL" id="RBIE01000001">
    <property type="protein sequence ID" value="RKQ63954.1"/>
    <property type="molecule type" value="Genomic_DNA"/>
</dbReference>
<dbReference type="PANTHER" id="PTHR11108">
    <property type="entry name" value="FERROCHELATASE"/>
    <property type="match status" value="1"/>
</dbReference>
<dbReference type="OrthoDB" id="9776380at2"/>
<dbReference type="InterPro" id="IPR033644">
    <property type="entry name" value="Ferrochelatase_C"/>
</dbReference>
<protein>
    <recommendedName>
        <fullName evidence="7 8">Ferrochelatase</fullName>
        <ecNumber evidence="7 8">4.98.1.1</ecNumber>
    </recommendedName>
    <alternativeName>
        <fullName evidence="7">Heme synthase</fullName>
    </alternativeName>
    <alternativeName>
        <fullName evidence="7">Protoheme ferro-lyase</fullName>
    </alternativeName>
</protein>
<comment type="caution">
    <text evidence="9">The sequence shown here is derived from an EMBL/GenBank/DDBJ whole genome shotgun (WGS) entry which is preliminary data.</text>
</comment>
<dbReference type="InterPro" id="IPR019772">
    <property type="entry name" value="Ferrochelatase_AS"/>
</dbReference>
<evidence type="ECO:0000256" key="1">
    <source>
        <dbReference type="ARBA" id="ARBA00007718"/>
    </source>
</evidence>
<comment type="function">
    <text evidence="7 8">Catalyzes the ferrous insertion into protoporphyrin IX.</text>
</comment>
<dbReference type="InterPro" id="IPR033659">
    <property type="entry name" value="Ferrochelatase_N"/>
</dbReference>
<evidence type="ECO:0000313" key="10">
    <source>
        <dbReference type="Proteomes" id="UP000280881"/>
    </source>
</evidence>
<keyword evidence="3 7" id="KW-0350">Heme biosynthesis</keyword>
<feature type="binding site" evidence="7">
    <location>
        <position position="185"/>
    </location>
    <ligand>
        <name>Fe(2+)</name>
        <dbReference type="ChEBI" id="CHEBI:29033"/>
    </ligand>
</feature>
<keyword evidence="4 7" id="KW-0456">Lyase</keyword>
<dbReference type="AlphaFoldDB" id="A0A420W9J0"/>
<dbReference type="CDD" id="cd03411">
    <property type="entry name" value="Ferrochelatase_N"/>
    <property type="match status" value="1"/>
</dbReference>
<dbReference type="RefSeq" id="WP_121170299.1">
    <property type="nucleotide sequence ID" value="NZ_RBIE01000001.1"/>
</dbReference>